<dbReference type="InterPro" id="IPR000551">
    <property type="entry name" value="MerR-type_HTH_dom"/>
</dbReference>
<evidence type="ECO:0000259" key="5">
    <source>
        <dbReference type="PROSITE" id="PS50937"/>
    </source>
</evidence>
<dbReference type="PANTHER" id="PTHR30204:SF69">
    <property type="entry name" value="MERR-FAMILY TRANSCRIPTIONAL REGULATOR"/>
    <property type="match status" value="1"/>
</dbReference>
<dbReference type="EMBL" id="JAADJT010000004">
    <property type="protein sequence ID" value="NGZ84643.1"/>
    <property type="molecule type" value="Genomic_DNA"/>
</dbReference>
<feature type="domain" description="HTH merR-type" evidence="5">
    <location>
        <begin position="1"/>
        <end position="61"/>
    </location>
</feature>
<dbReference type="SUPFAM" id="SSF46955">
    <property type="entry name" value="Putative DNA-binding domain"/>
    <property type="match status" value="1"/>
</dbReference>
<evidence type="ECO:0000256" key="3">
    <source>
        <dbReference type="ARBA" id="ARBA00023125"/>
    </source>
</evidence>
<sequence length="299" mass="32080">MAGLPVETLRVWERRYGVSDAGRSPHGQRLYSADQVRRLNLIKRVVDLGHAIGTVAQLSETQLRDLAGTAQPVQEAMPRQLRIAVAGAALARRLAAITTMPELDIVAHCPQLHGAATALMGAEAEVLLIEETEMTSDALPLILAAQRATQIAAVVVMYRFCDSATVRRLREHGYLVARVPADAAEIAMLCGTALAGAGRPLPLPPPAPRRRLDDQALAALAAASTTINCECPRHLSDILIMLGSFERYSLQCASRNASDAALHQELNRSAGMARAIMEQALERLALAEGLPLPTTLAEQ</sequence>
<keyword evidence="3" id="KW-0238">DNA-binding</keyword>
<evidence type="ECO:0000313" key="6">
    <source>
        <dbReference type="EMBL" id="NGZ84643.1"/>
    </source>
</evidence>
<comment type="caution">
    <text evidence="6">The sequence shown here is derived from an EMBL/GenBank/DDBJ whole genome shotgun (WGS) entry which is preliminary data.</text>
</comment>
<organism evidence="6 7">
    <name type="scientific">Duganella aceris</name>
    <dbReference type="NCBI Taxonomy" id="2703883"/>
    <lineage>
        <taxon>Bacteria</taxon>
        <taxon>Pseudomonadati</taxon>
        <taxon>Pseudomonadota</taxon>
        <taxon>Betaproteobacteria</taxon>
        <taxon>Burkholderiales</taxon>
        <taxon>Oxalobacteraceae</taxon>
        <taxon>Telluria group</taxon>
        <taxon>Duganella</taxon>
    </lineage>
</organism>
<gene>
    <name evidence="6" type="ORF">GW587_10265</name>
</gene>
<protein>
    <submittedName>
        <fullName evidence="6">MerR family transcriptional regulator</fullName>
    </submittedName>
</protein>
<evidence type="ECO:0000256" key="4">
    <source>
        <dbReference type="ARBA" id="ARBA00023163"/>
    </source>
</evidence>
<dbReference type="PROSITE" id="PS50937">
    <property type="entry name" value="HTH_MERR_2"/>
    <property type="match status" value="1"/>
</dbReference>
<keyword evidence="7" id="KW-1185">Reference proteome</keyword>
<reference evidence="7" key="2">
    <citation type="submission" date="2023-07" db="EMBL/GenBank/DDBJ databases">
        <title>Duganella aceri sp. nov., isolated from tree sap.</title>
        <authorList>
            <person name="Kim I.S."/>
        </authorList>
    </citation>
    <scope>NUCLEOTIDE SEQUENCE [LARGE SCALE GENOMIC DNA]</scope>
    <source>
        <strain evidence="7">SAP-35</strain>
    </source>
</reference>
<keyword evidence="2" id="KW-0805">Transcription regulation</keyword>
<evidence type="ECO:0000256" key="2">
    <source>
        <dbReference type="ARBA" id="ARBA00023015"/>
    </source>
</evidence>
<keyword evidence="1" id="KW-0678">Repressor</keyword>
<dbReference type="SMART" id="SM00422">
    <property type="entry name" value="HTH_MERR"/>
    <property type="match status" value="1"/>
</dbReference>
<proteinExistence type="predicted"/>
<dbReference type="Proteomes" id="UP000666369">
    <property type="component" value="Unassembled WGS sequence"/>
</dbReference>
<reference evidence="6 7" key="1">
    <citation type="submission" date="2020-01" db="EMBL/GenBank/DDBJ databases">
        <authorList>
            <person name="Lee S.D."/>
        </authorList>
    </citation>
    <scope>NUCLEOTIDE SEQUENCE [LARGE SCALE GENOMIC DNA]</scope>
    <source>
        <strain evidence="6 7">SAP-35</strain>
    </source>
</reference>
<dbReference type="Gene3D" id="1.10.1660.10">
    <property type="match status" value="1"/>
</dbReference>
<keyword evidence="4" id="KW-0804">Transcription</keyword>
<dbReference type="InterPro" id="IPR047057">
    <property type="entry name" value="MerR_fam"/>
</dbReference>
<evidence type="ECO:0000313" key="7">
    <source>
        <dbReference type="Proteomes" id="UP000666369"/>
    </source>
</evidence>
<dbReference type="InterPro" id="IPR009061">
    <property type="entry name" value="DNA-bd_dom_put_sf"/>
</dbReference>
<evidence type="ECO:0000256" key="1">
    <source>
        <dbReference type="ARBA" id="ARBA00022491"/>
    </source>
</evidence>
<name>A0ABX0FJB4_9BURK</name>
<accession>A0ABX0FJB4</accession>
<dbReference type="PANTHER" id="PTHR30204">
    <property type="entry name" value="REDOX-CYCLING DRUG-SENSING TRANSCRIPTIONAL ACTIVATOR SOXR"/>
    <property type="match status" value="1"/>
</dbReference>
<dbReference type="Pfam" id="PF13411">
    <property type="entry name" value="MerR_1"/>
    <property type="match status" value="1"/>
</dbReference>